<feature type="non-terminal residue" evidence="1">
    <location>
        <position position="57"/>
    </location>
</feature>
<keyword evidence="2" id="KW-1185">Reference proteome</keyword>
<reference evidence="1" key="1">
    <citation type="submission" date="2021-06" db="EMBL/GenBank/DDBJ databases">
        <authorList>
            <person name="Hodson N. C."/>
            <person name="Mongue J. A."/>
            <person name="Jaron S. K."/>
        </authorList>
    </citation>
    <scope>NUCLEOTIDE SEQUENCE</scope>
</reference>
<name>A0A8J2JNJ0_9HEXA</name>
<sequence>MGMEVKANETPGQLREIVQNVITDQLEIGPVFIDSASREGKGVKRPVKVRLIRMSEK</sequence>
<proteinExistence type="predicted"/>
<dbReference type="EMBL" id="CAJVCH010103325">
    <property type="protein sequence ID" value="CAG7723862.1"/>
    <property type="molecule type" value="Genomic_DNA"/>
</dbReference>
<gene>
    <name evidence="1" type="ORF">AFUS01_LOCUS12922</name>
</gene>
<dbReference type="OrthoDB" id="7417618at2759"/>
<accession>A0A8J2JNJ0</accession>
<protein>
    <submittedName>
        <fullName evidence="1">Uncharacterized protein</fullName>
    </submittedName>
</protein>
<dbReference type="Proteomes" id="UP000708208">
    <property type="component" value="Unassembled WGS sequence"/>
</dbReference>
<dbReference type="AlphaFoldDB" id="A0A8J2JNJ0"/>
<comment type="caution">
    <text evidence="1">The sequence shown here is derived from an EMBL/GenBank/DDBJ whole genome shotgun (WGS) entry which is preliminary data.</text>
</comment>
<evidence type="ECO:0000313" key="2">
    <source>
        <dbReference type="Proteomes" id="UP000708208"/>
    </source>
</evidence>
<organism evidence="1 2">
    <name type="scientific">Allacma fusca</name>
    <dbReference type="NCBI Taxonomy" id="39272"/>
    <lineage>
        <taxon>Eukaryota</taxon>
        <taxon>Metazoa</taxon>
        <taxon>Ecdysozoa</taxon>
        <taxon>Arthropoda</taxon>
        <taxon>Hexapoda</taxon>
        <taxon>Collembola</taxon>
        <taxon>Symphypleona</taxon>
        <taxon>Sminthuridae</taxon>
        <taxon>Allacma</taxon>
    </lineage>
</organism>
<evidence type="ECO:0000313" key="1">
    <source>
        <dbReference type="EMBL" id="CAG7723862.1"/>
    </source>
</evidence>